<dbReference type="AlphaFoldDB" id="A0A5C1QI54"/>
<gene>
    <name evidence="3" type="ORF">EW093_16475</name>
</gene>
<dbReference type="InterPro" id="IPR003594">
    <property type="entry name" value="HATPase_dom"/>
</dbReference>
<dbReference type="GO" id="GO:0016301">
    <property type="term" value="F:kinase activity"/>
    <property type="evidence" value="ECO:0007669"/>
    <property type="project" value="UniProtKB-KW"/>
</dbReference>
<keyword evidence="1" id="KW-1133">Transmembrane helix</keyword>
<reference evidence="3 4" key="1">
    <citation type="submission" date="2019-02" db="EMBL/GenBank/DDBJ databases">
        <authorList>
            <person name="Fomenkov A."/>
            <person name="Dubinina G."/>
            <person name="Grabovich M."/>
            <person name="Vincze T."/>
            <person name="Roberts R.J."/>
        </authorList>
    </citation>
    <scope>NUCLEOTIDE SEQUENCE [LARGE SCALE GENOMIC DNA]</scope>
    <source>
        <strain evidence="3 4">P</strain>
    </source>
</reference>
<dbReference type="InterPro" id="IPR036890">
    <property type="entry name" value="HATPase_C_sf"/>
</dbReference>
<dbReference type="KEGG" id="sper:EW093_16475"/>
<evidence type="ECO:0000259" key="2">
    <source>
        <dbReference type="PROSITE" id="PS50109"/>
    </source>
</evidence>
<dbReference type="RefSeq" id="WP_149569447.1">
    <property type="nucleotide sequence ID" value="NZ_CP035807.1"/>
</dbReference>
<keyword evidence="3" id="KW-0418">Kinase</keyword>
<feature type="transmembrane region" description="Helical" evidence="1">
    <location>
        <begin position="89"/>
        <end position="111"/>
    </location>
</feature>
<keyword evidence="1" id="KW-0812">Transmembrane</keyword>
<dbReference type="PROSITE" id="PS50109">
    <property type="entry name" value="HIS_KIN"/>
    <property type="match status" value="1"/>
</dbReference>
<dbReference type="EMBL" id="CP035807">
    <property type="protein sequence ID" value="QEN06214.1"/>
    <property type="molecule type" value="Genomic_DNA"/>
</dbReference>
<evidence type="ECO:0000313" key="4">
    <source>
        <dbReference type="Proteomes" id="UP000323824"/>
    </source>
</evidence>
<dbReference type="Gene3D" id="1.10.287.130">
    <property type="match status" value="1"/>
</dbReference>
<keyword evidence="3" id="KW-0808">Transferase</keyword>
<dbReference type="Pfam" id="PF02518">
    <property type="entry name" value="HATPase_c"/>
    <property type="match status" value="1"/>
</dbReference>
<dbReference type="SUPFAM" id="SSF55874">
    <property type="entry name" value="ATPase domain of HSP90 chaperone/DNA topoisomerase II/histidine kinase"/>
    <property type="match status" value="1"/>
</dbReference>
<feature type="domain" description="Histidine kinase" evidence="2">
    <location>
        <begin position="145"/>
        <end position="361"/>
    </location>
</feature>
<name>A0A5C1QI54_9SPIO</name>
<dbReference type="Gene3D" id="3.30.565.10">
    <property type="entry name" value="Histidine kinase-like ATPase, C-terminal domain"/>
    <property type="match status" value="1"/>
</dbReference>
<accession>A0A5C1QI54</accession>
<sequence>MIISKKIRTEITATIIGLSLVYTSITTVIFGDISKEYNNPLIPIIMGIVIVGVFSYRKRLTISIIILSVGTMIFYLFKQLELDPTDAVYGTIIAYILNFVIISAISINSTIMNFKRYKLSLQIESTNKRMLAGEKLKGSEIIMPAISHEISGPLSNSRLVAEVLSNEISALKLNYIHGVKESLNILFDSLDRANNVINRYKNISRKNDVTNPAISIIKLIDMVKDSLNLSQNLDFIININSLDDMNIVSGSAFIPILRDIFENSIVHCGGNSTTVITISWNYINGSNLWEIIITDNGSTVDKNISKYLEQPVLKSQNGVSKTTLGLYFSRLRLEHEFGAKIYCDESNKQGTKIVILMPASFIEIPK</sequence>
<dbReference type="Proteomes" id="UP000323824">
    <property type="component" value="Chromosome"/>
</dbReference>
<protein>
    <submittedName>
        <fullName evidence="3">HAMP domain-containing histidine kinase</fullName>
    </submittedName>
</protein>
<proteinExistence type="predicted"/>
<keyword evidence="1" id="KW-0472">Membrane</keyword>
<reference evidence="3 4" key="2">
    <citation type="submission" date="2019-09" db="EMBL/GenBank/DDBJ databases">
        <title>Complete Genome Sequence and Methylome Analysis of free living Spirochaetas.</title>
        <authorList>
            <person name="Leshcheva N."/>
            <person name="Mikheeva N."/>
        </authorList>
    </citation>
    <scope>NUCLEOTIDE SEQUENCE [LARGE SCALE GENOMIC DNA]</scope>
    <source>
        <strain evidence="3 4">P</strain>
    </source>
</reference>
<organism evidence="3 4">
    <name type="scientific">Thiospirochaeta perfilievii</name>
    <dbReference type="NCBI Taxonomy" id="252967"/>
    <lineage>
        <taxon>Bacteria</taxon>
        <taxon>Pseudomonadati</taxon>
        <taxon>Spirochaetota</taxon>
        <taxon>Spirochaetia</taxon>
        <taxon>Spirochaetales</taxon>
        <taxon>Spirochaetaceae</taxon>
        <taxon>Thiospirochaeta</taxon>
    </lineage>
</organism>
<keyword evidence="4" id="KW-1185">Reference proteome</keyword>
<feature type="transmembrane region" description="Helical" evidence="1">
    <location>
        <begin position="12"/>
        <end position="31"/>
    </location>
</feature>
<evidence type="ECO:0000256" key="1">
    <source>
        <dbReference type="SAM" id="Phobius"/>
    </source>
</evidence>
<evidence type="ECO:0000313" key="3">
    <source>
        <dbReference type="EMBL" id="QEN06214.1"/>
    </source>
</evidence>
<dbReference type="InterPro" id="IPR005467">
    <property type="entry name" value="His_kinase_dom"/>
</dbReference>
<feature type="transmembrane region" description="Helical" evidence="1">
    <location>
        <begin position="37"/>
        <end position="55"/>
    </location>
</feature>
<feature type="transmembrane region" description="Helical" evidence="1">
    <location>
        <begin position="60"/>
        <end position="77"/>
    </location>
</feature>